<dbReference type="AlphaFoldDB" id="A0A371HF51"/>
<proteinExistence type="predicted"/>
<evidence type="ECO:0000313" key="1">
    <source>
        <dbReference type="EMBL" id="RDY01324.1"/>
    </source>
</evidence>
<dbReference type="Proteomes" id="UP000257109">
    <property type="component" value="Unassembled WGS sequence"/>
</dbReference>
<evidence type="ECO:0000313" key="2">
    <source>
        <dbReference type="Proteomes" id="UP000257109"/>
    </source>
</evidence>
<accession>A0A371HF51</accession>
<protein>
    <submittedName>
        <fullName evidence="1">Uncharacterized protein</fullName>
    </submittedName>
</protein>
<feature type="non-terminal residue" evidence="1">
    <location>
        <position position="1"/>
    </location>
</feature>
<organism evidence="1 2">
    <name type="scientific">Mucuna pruriens</name>
    <name type="common">Velvet bean</name>
    <name type="synonym">Dolichos pruriens</name>
    <dbReference type="NCBI Taxonomy" id="157652"/>
    <lineage>
        <taxon>Eukaryota</taxon>
        <taxon>Viridiplantae</taxon>
        <taxon>Streptophyta</taxon>
        <taxon>Embryophyta</taxon>
        <taxon>Tracheophyta</taxon>
        <taxon>Spermatophyta</taxon>
        <taxon>Magnoliopsida</taxon>
        <taxon>eudicotyledons</taxon>
        <taxon>Gunneridae</taxon>
        <taxon>Pentapetalae</taxon>
        <taxon>rosids</taxon>
        <taxon>fabids</taxon>
        <taxon>Fabales</taxon>
        <taxon>Fabaceae</taxon>
        <taxon>Papilionoideae</taxon>
        <taxon>50 kb inversion clade</taxon>
        <taxon>NPAAA clade</taxon>
        <taxon>indigoferoid/millettioid clade</taxon>
        <taxon>Phaseoleae</taxon>
        <taxon>Mucuna</taxon>
    </lineage>
</organism>
<gene>
    <name evidence="1" type="ORF">CR513_15368</name>
</gene>
<sequence>MNRVIARKSTPLCLDLPSSATSKPTTSRAIPHAGTNPLGCQDLMLCSRLFTIVSKVEHPWRAPHVADVIHMEEKIR</sequence>
<reference evidence="1" key="1">
    <citation type="submission" date="2018-05" db="EMBL/GenBank/DDBJ databases">
        <title>Draft genome of Mucuna pruriens seed.</title>
        <authorList>
            <person name="Nnadi N.E."/>
            <person name="Vos R."/>
            <person name="Hasami M.H."/>
            <person name="Devisetty U.K."/>
            <person name="Aguiy J.C."/>
        </authorList>
    </citation>
    <scope>NUCLEOTIDE SEQUENCE [LARGE SCALE GENOMIC DNA]</scope>
    <source>
        <strain evidence="1">JCA_2017</strain>
    </source>
</reference>
<keyword evidence="2" id="KW-1185">Reference proteome</keyword>
<name>A0A371HF51_MUCPR</name>
<dbReference type="EMBL" id="QJKJ01002791">
    <property type="protein sequence ID" value="RDY01324.1"/>
    <property type="molecule type" value="Genomic_DNA"/>
</dbReference>
<comment type="caution">
    <text evidence="1">The sequence shown here is derived from an EMBL/GenBank/DDBJ whole genome shotgun (WGS) entry which is preliminary data.</text>
</comment>